<reference evidence="1" key="1">
    <citation type="submission" date="2023-05" db="EMBL/GenBank/DDBJ databases">
        <title>Nepenthes gracilis genome sequencing.</title>
        <authorList>
            <person name="Fukushima K."/>
        </authorList>
    </citation>
    <scope>NUCLEOTIDE SEQUENCE</scope>
    <source>
        <strain evidence="1">SING2019-196</strain>
    </source>
</reference>
<comment type="caution">
    <text evidence="1">The sequence shown here is derived from an EMBL/GenBank/DDBJ whole genome shotgun (WGS) entry which is preliminary data.</text>
</comment>
<dbReference type="AlphaFoldDB" id="A0AAD3P579"/>
<proteinExistence type="predicted"/>
<organism evidence="1 2">
    <name type="scientific">Nepenthes gracilis</name>
    <name type="common">Slender pitcher plant</name>
    <dbReference type="NCBI Taxonomy" id="150966"/>
    <lineage>
        <taxon>Eukaryota</taxon>
        <taxon>Viridiplantae</taxon>
        <taxon>Streptophyta</taxon>
        <taxon>Embryophyta</taxon>
        <taxon>Tracheophyta</taxon>
        <taxon>Spermatophyta</taxon>
        <taxon>Magnoliopsida</taxon>
        <taxon>eudicotyledons</taxon>
        <taxon>Gunneridae</taxon>
        <taxon>Pentapetalae</taxon>
        <taxon>Caryophyllales</taxon>
        <taxon>Nepenthaceae</taxon>
        <taxon>Nepenthes</taxon>
    </lineage>
</organism>
<dbReference type="Proteomes" id="UP001279734">
    <property type="component" value="Unassembled WGS sequence"/>
</dbReference>
<dbReference type="Gene3D" id="2.120.10.70">
    <property type="entry name" value="Fucose-specific lectin"/>
    <property type="match status" value="2"/>
</dbReference>
<dbReference type="PANTHER" id="PTHR36893">
    <property type="entry name" value="OS01G0275950 PROTEIN"/>
    <property type="match status" value="1"/>
</dbReference>
<accession>A0AAD3P579</accession>
<sequence length="1001" mass="112589">MKQFSMTLSASAHTVYLRGTTNQLIEEASERTLLLKGTYIPSSVSSSLSSHIMSKTHLIVIILIIFSSNCCFAALRSPSLCCTNNHILPKNQEFKQQTNRFFQFEEQSNSWVEVELPYELVTCVNGNCSRVGLIYPAGETAEYCQGQANAFPENTEILKTVDNDHKKLRESYEMLLPKRKRVSLTKISETSIWVTGESGSIYERFWNGVRWVIVPHDLPESAGHAISIFTVNQTLLALSEAGFLYQIRWAENSQPVWVEFATTNCHTATGEEKQQSLTQIKSGVVSHDSERIYFCTKNGSLLELAQVEPPRWVYHGRPPGADVAAVADAATVRPKVVFTISSAGDLYEYDKNTKPPWKKHIWRDESASDTSLIPAKGCNLLGLSGAFSRSLFLIAKTGKLVERRLLHQRKWKWIKHGSPEDHILTSITPVSQDELNEQSYSLLLTTAAGSVFEYQVAEQSGAAQEQQIQDRWTNHKHPLNGKAARGIAGLQYQAGRILFPLDDGRLAELHLAGMGGENWGPTYQVNIRRKATLKYVWSILDAPESEGWNAEYCIEERGPSNCISGIKDEATDIGTTWPMARRRKGQAQTYLALDALGSSMEKSLEAYKFPHRWVNSNFRLRVMHKGRSFFLITDGGQTFEFLYNDNFWLWLQHDHPTSMEGAVGSYNGSLFLVDRNGSLLIRERTNNELGWINCTAMRKGKEIASGPPWDGVPGTTMKAKAEDALFFVSKTGRLLQLNVFLGKFKWKDGNSPPNTKIASIVDQEGLRKNILFVIGKNGRLYQYNKLSELWHEHSQSQHLVLSRLPGTVMRPSALSLKGSLFMMSEDGGLVEYHWNTMDGWAWVEHGTPHAGVSFAGAPGPSFGGNQLFLIGVDGNIYLRYWDGVEWRWKNYRYPYAESTPIEGRKGTAAIDDEEGTCVNRNFAISSEDEDHINLSQMNVNCNPKVASTRSISFADDSVIFELRDGRLAEMRRIKDFDWVWSRTIATPTSLCTESYWTAPAS</sequence>
<gene>
    <name evidence="1" type="ORF">Nepgr_001868</name>
</gene>
<name>A0AAD3P579_NEPGR</name>
<dbReference type="EMBL" id="BSYO01000001">
    <property type="protein sequence ID" value="GMH00029.1"/>
    <property type="molecule type" value="Genomic_DNA"/>
</dbReference>
<evidence type="ECO:0000313" key="1">
    <source>
        <dbReference type="EMBL" id="GMH00029.1"/>
    </source>
</evidence>
<keyword evidence="2" id="KW-1185">Reference proteome</keyword>
<evidence type="ECO:0000313" key="2">
    <source>
        <dbReference type="Proteomes" id="UP001279734"/>
    </source>
</evidence>
<protein>
    <submittedName>
        <fullName evidence="1">Uncharacterized protein</fullName>
    </submittedName>
</protein>
<dbReference type="PANTHER" id="PTHR36893:SF1">
    <property type="entry name" value="BULB-TYPE LECTIN DOMAIN-CONTAINING PROTEIN"/>
    <property type="match status" value="1"/>
</dbReference>
<dbReference type="SUPFAM" id="SSF89372">
    <property type="entry name" value="Fucose-specific lectin"/>
    <property type="match status" value="2"/>
</dbReference>